<dbReference type="PIRSF" id="PIRSF005578">
    <property type="entry name" value="TlyA"/>
    <property type="match status" value="1"/>
</dbReference>
<dbReference type="PANTHER" id="PTHR32319">
    <property type="entry name" value="BACTERIAL HEMOLYSIN-LIKE PROTEIN"/>
    <property type="match status" value="1"/>
</dbReference>
<dbReference type="CDD" id="cd00165">
    <property type="entry name" value="S4"/>
    <property type="match status" value="1"/>
</dbReference>
<evidence type="ECO:0000259" key="5">
    <source>
        <dbReference type="Pfam" id="PF01728"/>
    </source>
</evidence>
<organism evidence="6 7">
    <name type="scientific">Phenylobacterium hankyongense</name>
    <dbReference type="NCBI Taxonomy" id="1813876"/>
    <lineage>
        <taxon>Bacteria</taxon>
        <taxon>Pseudomonadati</taxon>
        <taxon>Pseudomonadota</taxon>
        <taxon>Alphaproteobacteria</taxon>
        <taxon>Caulobacterales</taxon>
        <taxon>Caulobacteraceae</taxon>
        <taxon>Phenylobacterium</taxon>
    </lineage>
</organism>
<evidence type="ECO:0000256" key="1">
    <source>
        <dbReference type="ARBA" id="ARBA00022884"/>
    </source>
</evidence>
<keyword evidence="7" id="KW-1185">Reference proteome</keyword>
<dbReference type="Gene3D" id="3.10.290.10">
    <property type="entry name" value="RNA-binding S4 domain"/>
    <property type="match status" value="1"/>
</dbReference>
<dbReference type="NCBIfam" id="TIGR00478">
    <property type="entry name" value="tly"/>
    <property type="match status" value="1"/>
</dbReference>
<accession>A0A328B2G0</accession>
<evidence type="ECO:0000256" key="3">
    <source>
        <dbReference type="PROSITE-ProRule" id="PRU00182"/>
    </source>
</evidence>
<dbReference type="InterPro" id="IPR004538">
    <property type="entry name" value="Hemolysin_A/TlyA"/>
</dbReference>
<dbReference type="InterPro" id="IPR002877">
    <property type="entry name" value="RNA_MeTrfase_FtsJ_dom"/>
</dbReference>
<protein>
    <submittedName>
        <fullName evidence="6">TlyA family rRNA (Cytidine-2'-O)-methyltransferase</fullName>
    </submittedName>
</protein>
<dbReference type="Proteomes" id="UP000249842">
    <property type="component" value="Unassembled WGS sequence"/>
</dbReference>
<dbReference type="Gene3D" id="3.40.50.150">
    <property type="entry name" value="Vaccinia Virus protein VP39"/>
    <property type="match status" value="1"/>
</dbReference>
<name>A0A328B2G0_9CAUL</name>
<dbReference type="InterPro" id="IPR036986">
    <property type="entry name" value="S4_RNA-bd_sf"/>
</dbReference>
<comment type="similarity">
    <text evidence="2">Belongs to the TlyA family.</text>
</comment>
<evidence type="ECO:0000259" key="4">
    <source>
        <dbReference type="Pfam" id="PF01479"/>
    </source>
</evidence>
<dbReference type="Pfam" id="PF01479">
    <property type="entry name" value="S4"/>
    <property type="match status" value="1"/>
</dbReference>
<feature type="domain" description="RNA-binding S4" evidence="4">
    <location>
        <begin position="4"/>
        <end position="50"/>
    </location>
</feature>
<keyword evidence="6" id="KW-0489">Methyltransferase</keyword>
<dbReference type="RefSeq" id="WP_111458675.1">
    <property type="nucleotide sequence ID" value="NZ_QFYP01000001.1"/>
</dbReference>
<keyword evidence="1 3" id="KW-0694">RNA-binding</keyword>
<dbReference type="OrthoDB" id="9784736at2"/>
<proteinExistence type="inferred from homology"/>
<dbReference type="SUPFAM" id="SSF53335">
    <property type="entry name" value="S-adenosyl-L-methionine-dependent methyltransferases"/>
    <property type="match status" value="1"/>
</dbReference>
<comment type="caution">
    <text evidence="6">The sequence shown here is derived from an EMBL/GenBank/DDBJ whole genome shotgun (WGS) entry which is preliminary data.</text>
</comment>
<keyword evidence="6" id="KW-0808">Transferase</keyword>
<evidence type="ECO:0000256" key="2">
    <source>
        <dbReference type="ARBA" id="ARBA00029460"/>
    </source>
</evidence>
<dbReference type="InterPro" id="IPR029063">
    <property type="entry name" value="SAM-dependent_MTases_sf"/>
</dbReference>
<dbReference type="SUPFAM" id="SSF55174">
    <property type="entry name" value="Alpha-L RNA-binding motif"/>
    <property type="match status" value="1"/>
</dbReference>
<dbReference type="Pfam" id="PF01728">
    <property type="entry name" value="FtsJ"/>
    <property type="match status" value="1"/>
</dbReference>
<reference evidence="7" key="1">
    <citation type="submission" date="2018-05" db="EMBL/GenBank/DDBJ databases">
        <authorList>
            <person name="Li X."/>
        </authorList>
    </citation>
    <scope>NUCLEOTIDE SEQUENCE [LARGE SCALE GENOMIC DNA]</scope>
    <source>
        <strain evidence="7">HKS-05</strain>
    </source>
</reference>
<dbReference type="GO" id="GO:0008168">
    <property type="term" value="F:methyltransferase activity"/>
    <property type="evidence" value="ECO:0007669"/>
    <property type="project" value="UniProtKB-KW"/>
</dbReference>
<dbReference type="InterPro" id="IPR047048">
    <property type="entry name" value="TlyA"/>
</dbReference>
<dbReference type="InterPro" id="IPR002942">
    <property type="entry name" value="S4_RNA-bd"/>
</dbReference>
<dbReference type="AlphaFoldDB" id="A0A328B2G0"/>
<dbReference type="PANTHER" id="PTHR32319:SF0">
    <property type="entry name" value="BACTERIAL HEMOLYSIN-LIKE PROTEIN"/>
    <property type="match status" value="1"/>
</dbReference>
<sequence length="244" mass="24995">MSRRRADVLLVECGFFGSRAKARAAIEAGGVTADGRPVLKASDPLDEAAVVVATPAHPWVGRGALKLAHALELWPVAVKGRVVLDVGASTGGFTEVCLAKGALRVYAVDVGRGQLHPSLAADPRVASLEATDARQLTAALVPEPPGLIVTDVSFIGLAKALPAALALAAPGADLVALVKPQFEVGPDRVGKGGLVKDEAARLDALEGVKGFLEGAGWAVQATADSPIVGGDGNREFLLWARRPG</sequence>
<dbReference type="PROSITE" id="PS50889">
    <property type="entry name" value="S4"/>
    <property type="match status" value="1"/>
</dbReference>
<evidence type="ECO:0000313" key="6">
    <source>
        <dbReference type="EMBL" id="RAK61383.1"/>
    </source>
</evidence>
<evidence type="ECO:0000313" key="7">
    <source>
        <dbReference type="Proteomes" id="UP000249842"/>
    </source>
</evidence>
<gene>
    <name evidence="6" type="ORF">DJ021_17025</name>
</gene>
<dbReference type="GO" id="GO:0032259">
    <property type="term" value="P:methylation"/>
    <property type="evidence" value="ECO:0007669"/>
    <property type="project" value="UniProtKB-KW"/>
</dbReference>
<feature type="domain" description="Ribosomal RNA methyltransferase FtsJ" evidence="5">
    <location>
        <begin position="59"/>
        <end position="241"/>
    </location>
</feature>
<dbReference type="GO" id="GO:0003723">
    <property type="term" value="F:RNA binding"/>
    <property type="evidence" value="ECO:0007669"/>
    <property type="project" value="UniProtKB-KW"/>
</dbReference>
<dbReference type="EMBL" id="QFYP01000001">
    <property type="protein sequence ID" value="RAK61383.1"/>
    <property type="molecule type" value="Genomic_DNA"/>
</dbReference>